<dbReference type="InterPro" id="IPR001610">
    <property type="entry name" value="PAC"/>
</dbReference>
<organism evidence="3 4">
    <name type="scientific">Janthinobacterium lividum</name>
    <dbReference type="NCBI Taxonomy" id="29581"/>
    <lineage>
        <taxon>Bacteria</taxon>
        <taxon>Pseudomonadati</taxon>
        <taxon>Pseudomonadota</taxon>
        <taxon>Betaproteobacteria</taxon>
        <taxon>Burkholderiales</taxon>
        <taxon>Oxalobacteraceae</taxon>
        <taxon>Janthinobacterium</taxon>
    </lineage>
</organism>
<dbReference type="SUPFAM" id="SSF55785">
    <property type="entry name" value="PYP-like sensor domain (PAS domain)"/>
    <property type="match status" value="2"/>
</dbReference>
<evidence type="ECO:0000313" key="4">
    <source>
        <dbReference type="Proteomes" id="UP000092634"/>
    </source>
</evidence>
<dbReference type="Pfam" id="PF08447">
    <property type="entry name" value="PAS_3"/>
    <property type="match status" value="1"/>
</dbReference>
<evidence type="ECO:0000259" key="1">
    <source>
        <dbReference type="PROSITE" id="PS50112"/>
    </source>
</evidence>
<evidence type="ECO:0008006" key="5">
    <source>
        <dbReference type="Google" id="ProtNLM"/>
    </source>
</evidence>
<comment type="caution">
    <text evidence="3">The sequence shown here is derived from an EMBL/GenBank/DDBJ whole genome shotgun (WGS) entry which is preliminary data.</text>
</comment>
<dbReference type="Pfam" id="PF08448">
    <property type="entry name" value="PAS_4"/>
    <property type="match status" value="1"/>
</dbReference>
<accession>A0A1E8PLA1</accession>
<dbReference type="Proteomes" id="UP000092634">
    <property type="component" value="Unassembled WGS sequence"/>
</dbReference>
<dbReference type="SMART" id="SM00086">
    <property type="entry name" value="PAC"/>
    <property type="match status" value="1"/>
</dbReference>
<dbReference type="PANTHER" id="PTHR43102:SF2">
    <property type="entry name" value="GAF DOMAIN-CONTAINING PROTEIN"/>
    <property type="match status" value="1"/>
</dbReference>
<dbReference type="CDD" id="cd00130">
    <property type="entry name" value="PAS"/>
    <property type="match status" value="1"/>
</dbReference>
<reference evidence="3 4" key="1">
    <citation type="submission" date="2016-10" db="EMBL/GenBank/DDBJ databases">
        <title>Updated version of Genome Assembly of Janthinobacterium lividum ERGS5:01.</title>
        <authorList>
            <person name="Kumar R."/>
            <person name="Acharya V."/>
            <person name="Singh D."/>
        </authorList>
    </citation>
    <scope>NUCLEOTIDE SEQUENCE [LARGE SCALE GENOMIC DNA]</scope>
    <source>
        <strain evidence="3 4">ERGS5:01</strain>
    </source>
</reference>
<dbReference type="Gene3D" id="3.30.450.20">
    <property type="entry name" value="PAS domain"/>
    <property type="match status" value="2"/>
</dbReference>
<proteinExistence type="predicted"/>
<dbReference type="PROSITE" id="PS50112">
    <property type="entry name" value="PAS"/>
    <property type="match status" value="1"/>
</dbReference>
<dbReference type="InterPro" id="IPR013656">
    <property type="entry name" value="PAS_4"/>
</dbReference>
<feature type="domain" description="PAS" evidence="1">
    <location>
        <begin position="347"/>
        <end position="417"/>
    </location>
</feature>
<dbReference type="Gene3D" id="3.30.450.40">
    <property type="match status" value="1"/>
</dbReference>
<dbReference type="PROSITE" id="PS50113">
    <property type="entry name" value="PAC"/>
    <property type="match status" value="1"/>
</dbReference>
<dbReference type="AlphaFoldDB" id="A0A1E8PLA1"/>
<dbReference type="NCBIfam" id="TIGR00229">
    <property type="entry name" value="sensory_box"/>
    <property type="match status" value="1"/>
</dbReference>
<feature type="domain" description="PAC" evidence="2">
    <location>
        <begin position="281"/>
        <end position="332"/>
    </location>
</feature>
<sequence>MALAGMGKAETKENYMTRFPFPSNEVERLDSLDKLQILDTESEKEFDSLVRVASLVCEVPIALISLVAHDRQWFKANIGLPGVFETERKLAFCAHTIVQDDLFEVEDALQDPRFRDSDLVLKEPYIRFYAGASLTLSDGANVGTICVIDRRTRKLDDRQREVLRHLAHAAVKLLEGRRALIEERRITAFSHATVSALDDTMSRLKSNELLLNRTGEVAGVGGWKVDLTSQHIEWSKETCRIHGVAPDFVPDLAQAIAFYAPEARDLIQTAVETAMATGAPWDVEAPFLRADGARIWVRSVGEAEFEAGKPVRLFGALQDITKQRMLVDAMQSENKQRRIAQEALEQAQADLQTILDHTPALVVYWDRDLRNRFANRASVEWFGLSPEEMRDRHLSQVLGPMAFADMAPRLNSVLSGNSELFEDTITLASGERRQAMFLIHPTPRLAGLMAYTVLSVMSLKSSGPKPGKLML</sequence>
<dbReference type="Gene3D" id="2.10.70.100">
    <property type="match status" value="1"/>
</dbReference>
<dbReference type="InterPro" id="IPR035965">
    <property type="entry name" value="PAS-like_dom_sf"/>
</dbReference>
<dbReference type="InterPro" id="IPR029016">
    <property type="entry name" value="GAF-like_dom_sf"/>
</dbReference>
<dbReference type="PANTHER" id="PTHR43102">
    <property type="entry name" value="SLR1143 PROTEIN"/>
    <property type="match status" value="1"/>
</dbReference>
<dbReference type="InterPro" id="IPR000014">
    <property type="entry name" value="PAS"/>
</dbReference>
<gene>
    <name evidence="3" type="ORF">BA896_022145</name>
</gene>
<protein>
    <recommendedName>
        <fullName evidence="5">PAS domain S-box protein</fullName>
    </recommendedName>
</protein>
<evidence type="ECO:0000259" key="2">
    <source>
        <dbReference type="PROSITE" id="PS50113"/>
    </source>
</evidence>
<dbReference type="InterPro" id="IPR000700">
    <property type="entry name" value="PAS-assoc_C"/>
</dbReference>
<dbReference type="SUPFAM" id="SSF55781">
    <property type="entry name" value="GAF domain-like"/>
    <property type="match status" value="1"/>
</dbReference>
<name>A0A1E8PLA1_9BURK</name>
<dbReference type="SMART" id="SM00091">
    <property type="entry name" value="PAS"/>
    <property type="match status" value="2"/>
</dbReference>
<evidence type="ECO:0000313" key="3">
    <source>
        <dbReference type="EMBL" id="OFJ47131.1"/>
    </source>
</evidence>
<dbReference type="InterPro" id="IPR013655">
    <property type="entry name" value="PAS_fold_3"/>
</dbReference>
<dbReference type="EMBL" id="MAQB02000008">
    <property type="protein sequence ID" value="OFJ47131.1"/>
    <property type="molecule type" value="Genomic_DNA"/>
</dbReference>